<keyword evidence="10" id="KW-0325">Glycoprotein</keyword>
<protein>
    <recommendedName>
        <fullName evidence="5">Multiple inositol polyphosphate phosphatase 1</fullName>
        <ecNumber evidence="4">3.1.3.62</ecNumber>
        <ecNumber evidence="3">3.1.3.80</ecNumber>
    </recommendedName>
    <alternativeName>
        <fullName evidence="11">2,3-bisphosphoglycerate 3-phosphatase</fullName>
    </alternativeName>
</protein>
<dbReference type="GO" id="GO:0052745">
    <property type="term" value="F:inositol phosphate phosphatase activity"/>
    <property type="evidence" value="ECO:0007669"/>
    <property type="project" value="TreeGrafter"/>
</dbReference>
<dbReference type="GeneID" id="112684516"/>
<evidence type="ECO:0000256" key="14">
    <source>
        <dbReference type="ARBA" id="ARBA00043691"/>
    </source>
</evidence>
<proteinExistence type="inferred from homology"/>
<dbReference type="RefSeq" id="XP_025411855.1">
    <property type="nucleotide sequence ID" value="XM_025556070.1"/>
</dbReference>
<evidence type="ECO:0000256" key="10">
    <source>
        <dbReference type="ARBA" id="ARBA00023180"/>
    </source>
</evidence>
<evidence type="ECO:0000256" key="9">
    <source>
        <dbReference type="ARBA" id="ARBA00023136"/>
    </source>
</evidence>
<dbReference type="GO" id="GO:0034417">
    <property type="term" value="F:bisphosphoglycerate 3-phosphatase activity"/>
    <property type="evidence" value="ECO:0007669"/>
    <property type="project" value="UniProtKB-EC"/>
</dbReference>
<dbReference type="PANTHER" id="PTHR20963:SF8">
    <property type="entry name" value="MULTIPLE INOSITOL POLYPHOSPHATE PHOSPHATASE 1"/>
    <property type="match status" value="1"/>
</dbReference>
<keyword evidence="7 17" id="KW-0732">Signal</keyword>
<dbReference type="Gene3D" id="3.40.50.1240">
    <property type="entry name" value="Phosphoglycerate mutase-like"/>
    <property type="match status" value="1"/>
</dbReference>
<dbReference type="PANTHER" id="PTHR20963">
    <property type="entry name" value="MULTIPLE INOSITOL POLYPHOSPHATE PHOSPHATASE-RELATED"/>
    <property type="match status" value="1"/>
</dbReference>
<keyword evidence="6" id="KW-1003">Cell membrane</keyword>
<evidence type="ECO:0000256" key="4">
    <source>
        <dbReference type="ARBA" id="ARBA00013040"/>
    </source>
</evidence>
<evidence type="ECO:0000256" key="13">
    <source>
        <dbReference type="ARBA" id="ARBA00043671"/>
    </source>
</evidence>
<feature type="signal peptide" evidence="17">
    <location>
        <begin position="1"/>
        <end position="18"/>
    </location>
</feature>
<comment type="similarity">
    <text evidence="2">Belongs to the histidine acid phosphatase family. MINPP1 subfamily.</text>
</comment>
<evidence type="ECO:0000256" key="7">
    <source>
        <dbReference type="ARBA" id="ARBA00022729"/>
    </source>
</evidence>
<organism evidence="18 19">
    <name type="scientific">Sipha flava</name>
    <name type="common">yellow sugarcane aphid</name>
    <dbReference type="NCBI Taxonomy" id="143950"/>
    <lineage>
        <taxon>Eukaryota</taxon>
        <taxon>Metazoa</taxon>
        <taxon>Ecdysozoa</taxon>
        <taxon>Arthropoda</taxon>
        <taxon>Hexapoda</taxon>
        <taxon>Insecta</taxon>
        <taxon>Pterygota</taxon>
        <taxon>Neoptera</taxon>
        <taxon>Paraneoptera</taxon>
        <taxon>Hemiptera</taxon>
        <taxon>Sternorrhyncha</taxon>
        <taxon>Aphidomorpha</taxon>
        <taxon>Aphidoidea</taxon>
        <taxon>Aphididae</taxon>
        <taxon>Sipha</taxon>
    </lineage>
</organism>
<evidence type="ECO:0000256" key="17">
    <source>
        <dbReference type="SAM" id="SignalP"/>
    </source>
</evidence>
<dbReference type="Pfam" id="PF00328">
    <property type="entry name" value="His_Phos_2"/>
    <property type="match status" value="1"/>
</dbReference>
<comment type="catalytic activity">
    <reaction evidence="15">
        <text>(2R)-2,3-bisphosphoglycerate + H2O = (2R)-2-phosphoglycerate + phosphate</text>
        <dbReference type="Rhea" id="RHEA:27381"/>
        <dbReference type="ChEBI" id="CHEBI:15377"/>
        <dbReference type="ChEBI" id="CHEBI:43474"/>
        <dbReference type="ChEBI" id="CHEBI:58248"/>
        <dbReference type="ChEBI" id="CHEBI:58289"/>
        <dbReference type="EC" id="3.1.3.80"/>
    </reaction>
    <physiologicalReaction direction="left-to-right" evidence="15">
        <dbReference type="Rhea" id="RHEA:27382"/>
    </physiologicalReaction>
</comment>
<evidence type="ECO:0000256" key="12">
    <source>
        <dbReference type="ARBA" id="ARBA00043668"/>
    </source>
</evidence>
<sequence length="417" mass="49473">MKLLVIIILQILFNFVKCYPYKLYEHINNRYRFFSTATVYKYVSPVVPFPESNCEVLQIWMVIRHGTRYPSKKVIANMSKLNSYRLINKMRSQLKNEEIDKLNSWIFYLKEEHAAKLSEQGYNDMIFLGKNIRNLYNEIFKDNFNTQDFKVIVSQESRCKESASIFLKEAFQTDIDEINLEKMNLNDPRFYLNDQIKTVTDFEKNFLNGPEINKMIDNVTRILGLDNPLDFKTVNAMHDSCRHRKARYINYDSPWCAVFTDDDLKVFEYYYDLKYYYSHGYGNVNNVKQSMAIIQDLIQNFEDKYQNKSGPKGVFYFGHTNNVLNVIVGLGYAKDTIHLTDTNFASMKDRKWRTSYLDPFSSNIRAVLYKCENEVKVTFFINDAPMYVEQYDCILCSWDSIKQLLDSQYDQLIHIYN</sequence>
<feature type="disulfide bond" evidence="16">
    <location>
        <begin position="241"/>
        <end position="256"/>
    </location>
</feature>
<dbReference type="OrthoDB" id="6509975at2759"/>
<comment type="subcellular location">
    <subcellularLocation>
        <location evidence="1">Cell membrane</location>
    </subcellularLocation>
</comment>
<dbReference type="PROSITE" id="PS00616">
    <property type="entry name" value="HIS_ACID_PHOSPHAT_1"/>
    <property type="match status" value="1"/>
</dbReference>
<keyword evidence="8" id="KW-0378">Hydrolase</keyword>
<dbReference type="PIRSF" id="PIRSF000894">
    <property type="entry name" value="Acid_phosphatase"/>
    <property type="match status" value="1"/>
</dbReference>
<dbReference type="EC" id="3.1.3.80" evidence="3"/>
<gene>
    <name evidence="19" type="primary">LOC112684516</name>
</gene>
<name>A0A8B8FNC3_9HEMI</name>
<keyword evidence="16" id="KW-1015">Disulfide bond</keyword>
<evidence type="ECO:0000256" key="8">
    <source>
        <dbReference type="ARBA" id="ARBA00022801"/>
    </source>
</evidence>
<evidence type="ECO:0000256" key="15">
    <source>
        <dbReference type="ARBA" id="ARBA00043832"/>
    </source>
</evidence>
<reference evidence="19" key="1">
    <citation type="submission" date="2025-08" db="UniProtKB">
        <authorList>
            <consortium name="RefSeq"/>
        </authorList>
    </citation>
    <scope>IDENTIFICATION</scope>
    <source>
        <tissue evidence="19">Whole body</tissue>
    </source>
</reference>
<dbReference type="InterPro" id="IPR029033">
    <property type="entry name" value="His_PPase_superfam"/>
</dbReference>
<dbReference type="GO" id="GO:0003993">
    <property type="term" value="F:acid phosphatase activity"/>
    <property type="evidence" value="ECO:0007669"/>
    <property type="project" value="TreeGrafter"/>
</dbReference>
<dbReference type="AlphaFoldDB" id="A0A8B8FNC3"/>
<evidence type="ECO:0000313" key="19">
    <source>
        <dbReference type="RefSeq" id="XP_025411855.1"/>
    </source>
</evidence>
<dbReference type="CDD" id="cd07061">
    <property type="entry name" value="HP_HAP_like"/>
    <property type="match status" value="1"/>
</dbReference>
<dbReference type="InterPro" id="IPR000560">
    <property type="entry name" value="His_Pase_clade-2"/>
</dbReference>
<evidence type="ECO:0000256" key="11">
    <source>
        <dbReference type="ARBA" id="ARBA00031642"/>
    </source>
</evidence>
<keyword evidence="9" id="KW-0472">Membrane</keyword>
<evidence type="ECO:0000256" key="1">
    <source>
        <dbReference type="ARBA" id="ARBA00004236"/>
    </source>
</evidence>
<dbReference type="EC" id="3.1.3.62" evidence="4"/>
<comment type="catalytic activity">
    <reaction evidence="13">
        <text>1D-myo-inositol 1,2,4,5,6-pentakisphosphate + H2O = 1D-myo-inositol 1,2,5,6-tetrakisphosphate + phosphate</text>
        <dbReference type="Rhea" id="RHEA:77115"/>
        <dbReference type="ChEBI" id="CHEBI:15377"/>
        <dbReference type="ChEBI" id="CHEBI:43474"/>
        <dbReference type="ChEBI" id="CHEBI:57798"/>
        <dbReference type="ChEBI" id="CHEBI:195535"/>
        <dbReference type="EC" id="3.1.3.62"/>
    </reaction>
    <physiologicalReaction direction="left-to-right" evidence="13">
        <dbReference type="Rhea" id="RHEA:77116"/>
    </physiologicalReaction>
</comment>
<dbReference type="GO" id="GO:0005886">
    <property type="term" value="C:plasma membrane"/>
    <property type="evidence" value="ECO:0007669"/>
    <property type="project" value="UniProtKB-SubCell"/>
</dbReference>
<comment type="catalytic activity">
    <reaction evidence="12">
        <text>1D-myo-inositol 1,2,5,6-tetrakisphosphate + H2O = 1D-myo-inositol 1,2,6-trisphosphate + phosphate</text>
        <dbReference type="Rhea" id="RHEA:77119"/>
        <dbReference type="ChEBI" id="CHEBI:15377"/>
        <dbReference type="ChEBI" id="CHEBI:43474"/>
        <dbReference type="ChEBI" id="CHEBI:195535"/>
        <dbReference type="ChEBI" id="CHEBI:195537"/>
        <dbReference type="EC" id="3.1.3.62"/>
    </reaction>
    <physiologicalReaction direction="left-to-right" evidence="12">
        <dbReference type="Rhea" id="RHEA:77120"/>
    </physiologicalReaction>
</comment>
<comment type="catalytic activity">
    <reaction evidence="14">
        <text>1D-myo-inositol hexakisphosphate + H2O = 1D-myo-inositol 1,2,4,5,6-pentakisphosphate + phosphate</text>
        <dbReference type="Rhea" id="RHEA:16989"/>
        <dbReference type="ChEBI" id="CHEBI:15377"/>
        <dbReference type="ChEBI" id="CHEBI:43474"/>
        <dbReference type="ChEBI" id="CHEBI:57798"/>
        <dbReference type="ChEBI" id="CHEBI:58130"/>
        <dbReference type="EC" id="3.1.3.62"/>
    </reaction>
    <physiologicalReaction direction="left-to-right" evidence="14">
        <dbReference type="Rhea" id="RHEA:16990"/>
    </physiologicalReaction>
</comment>
<dbReference type="Proteomes" id="UP000694846">
    <property type="component" value="Unplaced"/>
</dbReference>
<feature type="chain" id="PRO_5034843574" description="Multiple inositol polyphosphate phosphatase 1" evidence="17">
    <location>
        <begin position="19"/>
        <end position="417"/>
    </location>
</feature>
<evidence type="ECO:0000256" key="3">
    <source>
        <dbReference type="ARBA" id="ARBA00012976"/>
    </source>
</evidence>
<evidence type="ECO:0000256" key="2">
    <source>
        <dbReference type="ARBA" id="ARBA00008422"/>
    </source>
</evidence>
<evidence type="ECO:0000256" key="6">
    <source>
        <dbReference type="ARBA" id="ARBA00022475"/>
    </source>
</evidence>
<evidence type="ECO:0000256" key="16">
    <source>
        <dbReference type="PIRSR" id="PIRSR000894-2"/>
    </source>
</evidence>
<evidence type="ECO:0000256" key="5">
    <source>
        <dbReference type="ARBA" id="ARBA00018097"/>
    </source>
</evidence>
<dbReference type="InterPro" id="IPR016274">
    <property type="entry name" value="Histidine_acid_Pase_euk"/>
</dbReference>
<dbReference type="InterPro" id="IPR033379">
    <property type="entry name" value="Acid_Pase_AS"/>
</dbReference>
<dbReference type="SUPFAM" id="SSF53254">
    <property type="entry name" value="Phosphoglycerate mutase-like"/>
    <property type="match status" value="1"/>
</dbReference>
<evidence type="ECO:0000313" key="18">
    <source>
        <dbReference type="Proteomes" id="UP000694846"/>
    </source>
</evidence>
<keyword evidence="18" id="KW-1185">Reference proteome</keyword>
<accession>A0A8B8FNC3</accession>
<feature type="disulfide bond" evidence="16">
    <location>
        <begin position="54"/>
        <end position="371"/>
    </location>
</feature>